<evidence type="ECO:0000313" key="9">
    <source>
        <dbReference type="EMBL" id="REF38311.1"/>
    </source>
</evidence>
<keyword evidence="6 8" id="KW-1133">Transmembrane helix</keyword>
<comment type="similarity">
    <text evidence="2 8">Belongs to the 4-toluene sulfonate uptake permease (TSUP) (TC 2.A.102) family.</text>
</comment>
<dbReference type="PANTHER" id="PTHR30269:SF0">
    <property type="entry name" value="MEMBRANE TRANSPORTER PROTEIN YFCA-RELATED"/>
    <property type="match status" value="1"/>
</dbReference>
<feature type="transmembrane region" description="Helical" evidence="8">
    <location>
        <begin position="99"/>
        <end position="121"/>
    </location>
</feature>
<evidence type="ECO:0000256" key="8">
    <source>
        <dbReference type="RuleBase" id="RU363041"/>
    </source>
</evidence>
<dbReference type="AlphaFoldDB" id="A0A3D9VLQ5"/>
<feature type="transmembrane region" description="Helical" evidence="8">
    <location>
        <begin position="34"/>
        <end position="62"/>
    </location>
</feature>
<keyword evidence="3" id="KW-0813">Transport</keyword>
<evidence type="ECO:0000256" key="3">
    <source>
        <dbReference type="ARBA" id="ARBA00022448"/>
    </source>
</evidence>
<comment type="caution">
    <text evidence="9">The sequence shown here is derived from an EMBL/GenBank/DDBJ whole genome shotgun (WGS) entry which is preliminary data.</text>
</comment>
<reference evidence="9 10" key="1">
    <citation type="submission" date="2018-08" db="EMBL/GenBank/DDBJ databases">
        <title>Sequencing the genomes of 1000 actinobacteria strains.</title>
        <authorList>
            <person name="Klenk H.-P."/>
        </authorList>
    </citation>
    <scope>NUCLEOTIDE SEQUENCE [LARGE SCALE GENOMIC DNA]</scope>
    <source>
        <strain evidence="9 10">DSM 22891</strain>
    </source>
</reference>
<proteinExistence type="inferred from homology"/>
<protein>
    <recommendedName>
        <fullName evidence="8">Probable membrane transporter protein</fullName>
    </recommendedName>
</protein>
<evidence type="ECO:0000256" key="1">
    <source>
        <dbReference type="ARBA" id="ARBA00004651"/>
    </source>
</evidence>
<organism evidence="9 10">
    <name type="scientific">Thermasporomyces composti</name>
    <dbReference type="NCBI Taxonomy" id="696763"/>
    <lineage>
        <taxon>Bacteria</taxon>
        <taxon>Bacillati</taxon>
        <taxon>Actinomycetota</taxon>
        <taxon>Actinomycetes</taxon>
        <taxon>Propionibacteriales</taxon>
        <taxon>Nocardioidaceae</taxon>
        <taxon>Thermasporomyces</taxon>
    </lineage>
</organism>
<gene>
    <name evidence="9" type="ORF">DFJ64_3786</name>
</gene>
<evidence type="ECO:0000256" key="4">
    <source>
        <dbReference type="ARBA" id="ARBA00022475"/>
    </source>
</evidence>
<dbReference type="OrthoDB" id="3782574at2"/>
<comment type="subcellular location">
    <subcellularLocation>
        <location evidence="1 8">Cell membrane</location>
        <topology evidence="1 8">Multi-pass membrane protein</topology>
    </subcellularLocation>
</comment>
<evidence type="ECO:0000256" key="2">
    <source>
        <dbReference type="ARBA" id="ARBA00009142"/>
    </source>
</evidence>
<sequence>MTGWEVIAVFAAALAAGMINAVVGSGTLITFPTLVAFGVPPVVANVTNTVGLAPGSAAAAWGYRRELAGQAGRLVRLGFASLLGALTGAFLLLRLPPEAFDMIVPALVGLGCVLVVLQPWISRRLAERRSRPTHPHYGTWMTLPLVYATGVYGGYFGAAQGVILIAVLGIGLEETLQRVNAAKNVLAGLVNAVAAVFFMAVAEVSWSYAGLVAVGSIAGGLLGAHVGRRLPPTVLRAVIVAVGTIAVVMLVRR</sequence>
<dbReference type="Proteomes" id="UP000256485">
    <property type="component" value="Unassembled WGS sequence"/>
</dbReference>
<accession>A0A3D9VLQ5</accession>
<keyword evidence="5 8" id="KW-0812">Transmembrane</keyword>
<keyword evidence="7 8" id="KW-0472">Membrane</keyword>
<dbReference type="InterPro" id="IPR052017">
    <property type="entry name" value="TSUP"/>
</dbReference>
<dbReference type="GO" id="GO:0005886">
    <property type="term" value="C:plasma membrane"/>
    <property type="evidence" value="ECO:0007669"/>
    <property type="project" value="UniProtKB-SubCell"/>
</dbReference>
<feature type="transmembrane region" description="Helical" evidence="8">
    <location>
        <begin position="233"/>
        <end position="251"/>
    </location>
</feature>
<dbReference type="PANTHER" id="PTHR30269">
    <property type="entry name" value="TRANSMEMBRANE PROTEIN YFCA"/>
    <property type="match status" value="1"/>
</dbReference>
<evidence type="ECO:0000313" key="10">
    <source>
        <dbReference type="Proteomes" id="UP000256485"/>
    </source>
</evidence>
<feature type="transmembrane region" description="Helical" evidence="8">
    <location>
        <begin position="142"/>
        <end position="172"/>
    </location>
</feature>
<evidence type="ECO:0000256" key="5">
    <source>
        <dbReference type="ARBA" id="ARBA00022692"/>
    </source>
</evidence>
<evidence type="ECO:0000256" key="7">
    <source>
        <dbReference type="ARBA" id="ARBA00023136"/>
    </source>
</evidence>
<dbReference type="InterPro" id="IPR002781">
    <property type="entry name" value="TM_pro_TauE-like"/>
</dbReference>
<feature type="transmembrane region" description="Helical" evidence="8">
    <location>
        <begin position="184"/>
        <end position="201"/>
    </location>
</feature>
<dbReference type="RefSeq" id="WP_115851627.1">
    <property type="nucleotide sequence ID" value="NZ_QTUC01000001.1"/>
</dbReference>
<dbReference type="EMBL" id="QTUC01000001">
    <property type="protein sequence ID" value="REF38311.1"/>
    <property type="molecule type" value="Genomic_DNA"/>
</dbReference>
<feature type="transmembrane region" description="Helical" evidence="8">
    <location>
        <begin position="208"/>
        <end position="227"/>
    </location>
</feature>
<dbReference type="Pfam" id="PF01925">
    <property type="entry name" value="TauE"/>
    <property type="match status" value="1"/>
</dbReference>
<evidence type="ECO:0000256" key="6">
    <source>
        <dbReference type="ARBA" id="ARBA00022989"/>
    </source>
</evidence>
<name>A0A3D9VLQ5_THECX</name>
<keyword evidence="4 8" id="KW-1003">Cell membrane</keyword>
<feature type="transmembrane region" description="Helical" evidence="8">
    <location>
        <begin position="74"/>
        <end position="93"/>
    </location>
</feature>
<keyword evidence="10" id="KW-1185">Reference proteome</keyword>